<proteinExistence type="inferred from homology"/>
<dbReference type="Pfam" id="PF04121">
    <property type="entry name" value="Nup84_Nup100"/>
    <property type="match status" value="1"/>
</dbReference>
<accession>A0A0D2KMM6</accession>
<evidence type="ECO:0000313" key="8">
    <source>
        <dbReference type="EMBL" id="KJA15857.1"/>
    </source>
</evidence>
<dbReference type="GO" id="GO:0017056">
    <property type="term" value="F:structural constituent of nuclear pore"/>
    <property type="evidence" value="ECO:0007669"/>
    <property type="project" value="UniProtKB-UniRule"/>
</dbReference>
<comment type="function">
    <text evidence="7">Functions as a component of the nuclear pore complex (NPC).</text>
</comment>
<comment type="subunit">
    <text evidence="7">Part of the nuclear pore complex (NPC).</text>
</comment>
<keyword evidence="7" id="KW-0472">Membrane</keyword>
<dbReference type="OMA" id="MAHIVLF"/>
<dbReference type="GO" id="GO:0006406">
    <property type="term" value="P:mRNA export from nucleus"/>
    <property type="evidence" value="ECO:0007669"/>
    <property type="project" value="TreeGrafter"/>
</dbReference>
<keyword evidence="1 7" id="KW-0813">Transport</keyword>
<keyword evidence="5 7" id="KW-0906">Nuclear pore complex</keyword>
<sequence>MAEGLFASCADVLSICQLLKDDLEAVLNPETGYAPRMRQICQDQIEEFEDRPASSSNEELEGLRLEENTWALIQAVFPARKTKLPPSLSAKNLLLENPYTPTSTLSQAIFKASPLLTELMVVREWLQETAPAPAPPEANTGYWKFTKHTINQGVRTGNAPREGLVSDMDPDAVNRGDGAGLAADDASYEKSLLQALYGYIRAGRIEDAEEVCRRAHQPWRAASIRGYRLFKWNALSTENNDEELDEDEVDEPENWEGNRNRRLWKSTCIHAALSPSLSDQERLFYASMVPTPETINILKSACRTWEDHLWADVSVIAEEKSSSELAKLATGSFWEGGVQAVEKGSDELRNLRVDGDDEWEEGVLKALESLKSVAVVEGAPANDAFHFCQLYIILNRTDNLLEVFADGLQDGTYQPFSFQYNSLCRFFAHFCLLLQMIEIPVPPRATQIILESYIAVLEAGGQRDLIALYAGALGDNAVERYAAFLVSLGLSADYTERRQALTRASEHGLDVQRVAIATAERTIESAFATLPQNLRTSLPSVIARQEPASALETLLLRSVEWTTFFEHTHATALEQATVILRYLLGAGRVQVAQTLLTLLPAELTAIDEPEEIATEYLHYRQLFIIWGTIERIVEWQAQEGTAMQGPAATRDARASWIAEYRGLIDQVHDQIMKLLTLEWLVADVDNGGGDLRRRELIRIRQIFVPELILRLHHLLLSSRHLISENLKRALELANVVADSRYKLYEDFMHEGGRTLAEYLGAVRQAVLAGLEHGGSDPFRIVSSA</sequence>
<evidence type="ECO:0000256" key="3">
    <source>
        <dbReference type="ARBA" id="ARBA00022927"/>
    </source>
</evidence>
<gene>
    <name evidence="8" type="ORF">HYPSUDRAFT_207526</name>
</gene>
<dbReference type="GO" id="GO:0031080">
    <property type="term" value="C:nuclear pore outer ring"/>
    <property type="evidence" value="ECO:0007669"/>
    <property type="project" value="TreeGrafter"/>
</dbReference>
<dbReference type="EMBL" id="KN817633">
    <property type="protein sequence ID" value="KJA15857.1"/>
    <property type="molecule type" value="Genomic_DNA"/>
</dbReference>
<comment type="similarity">
    <text evidence="7">Belongs to the nucleoporin Nup84/Nup107 family.</text>
</comment>
<dbReference type="InterPro" id="IPR007252">
    <property type="entry name" value="Nup84/Nup107"/>
</dbReference>
<evidence type="ECO:0000256" key="5">
    <source>
        <dbReference type="ARBA" id="ARBA00023132"/>
    </source>
</evidence>
<keyword evidence="9" id="KW-1185">Reference proteome</keyword>
<dbReference type="Gene3D" id="1.10.3450.20">
    <property type="match status" value="1"/>
</dbReference>
<evidence type="ECO:0000256" key="2">
    <source>
        <dbReference type="ARBA" id="ARBA00022816"/>
    </source>
</evidence>
<evidence type="ECO:0000313" key="9">
    <source>
        <dbReference type="Proteomes" id="UP000054270"/>
    </source>
</evidence>
<comment type="subcellular location">
    <subcellularLocation>
        <location evidence="7">Nucleus</location>
        <location evidence="7">Nuclear pore complex</location>
    </subcellularLocation>
    <subcellularLocation>
        <location evidence="7">Nucleus membrane</location>
    </subcellularLocation>
</comment>
<keyword evidence="3" id="KW-0653">Protein transport</keyword>
<reference evidence="9" key="1">
    <citation type="submission" date="2014-04" db="EMBL/GenBank/DDBJ databases">
        <title>Evolutionary Origins and Diversification of the Mycorrhizal Mutualists.</title>
        <authorList>
            <consortium name="DOE Joint Genome Institute"/>
            <consortium name="Mycorrhizal Genomics Consortium"/>
            <person name="Kohler A."/>
            <person name="Kuo A."/>
            <person name="Nagy L.G."/>
            <person name="Floudas D."/>
            <person name="Copeland A."/>
            <person name="Barry K.W."/>
            <person name="Cichocki N."/>
            <person name="Veneault-Fourrey C."/>
            <person name="LaButti K."/>
            <person name="Lindquist E.A."/>
            <person name="Lipzen A."/>
            <person name="Lundell T."/>
            <person name="Morin E."/>
            <person name="Murat C."/>
            <person name="Riley R."/>
            <person name="Ohm R."/>
            <person name="Sun H."/>
            <person name="Tunlid A."/>
            <person name="Henrissat B."/>
            <person name="Grigoriev I.V."/>
            <person name="Hibbett D.S."/>
            <person name="Martin F."/>
        </authorList>
    </citation>
    <scope>NUCLEOTIDE SEQUENCE [LARGE SCALE GENOMIC DNA]</scope>
    <source>
        <strain evidence="9">FD-334 SS-4</strain>
    </source>
</reference>
<protein>
    <recommendedName>
        <fullName evidence="7">Nuclear pore complex protein</fullName>
    </recommendedName>
</protein>
<evidence type="ECO:0000256" key="4">
    <source>
        <dbReference type="ARBA" id="ARBA00023010"/>
    </source>
</evidence>
<dbReference type="PANTHER" id="PTHR13003:SF2">
    <property type="entry name" value="NUCLEAR PORE COMPLEX PROTEIN NUP107"/>
    <property type="match status" value="1"/>
</dbReference>
<dbReference type="GO" id="GO:0031965">
    <property type="term" value="C:nuclear membrane"/>
    <property type="evidence" value="ECO:0007669"/>
    <property type="project" value="UniProtKB-SubCell"/>
</dbReference>
<dbReference type="Gene3D" id="1.20.190.50">
    <property type="match status" value="1"/>
</dbReference>
<dbReference type="GO" id="GO:0000973">
    <property type="term" value="P:post-transcriptional tethering of RNA polymerase II gene DNA at nuclear periphery"/>
    <property type="evidence" value="ECO:0007669"/>
    <property type="project" value="TreeGrafter"/>
</dbReference>
<evidence type="ECO:0000256" key="7">
    <source>
        <dbReference type="RuleBase" id="RU365072"/>
    </source>
</evidence>
<dbReference type="PANTHER" id="PTHR13003">
    <property type="entry name" value="NUP107-RELATED"/>
    <property type="match status" value="1"/>
</dbReference>
<dbReference type="STRING" id="945553.A0A0D2KMM6"/>
<organism evidence="8 9">
    <name type="scientific">Hypholoma sublateritium (strain FD-334 SS-4)</name>
    <dbReference type="NCBI Taxonomy" id="945553"/>
    <lineage>
        <taxon>Eukaryota</taxon>
        <taxon>Fungi</taxon>
        <taxon>Dikarya</taxon>
        <taxon>Basidiomycota</taxon>
        <taxon>Agaricomycotina</taxon>
        <taxon>Agaricomycetes</taxon>
        <taxon>Agaricomycetidae</taxon>
        <taxon>Agaricales</taxon>
        <taxon>Agaricineae</taxon>
        <taxon>Strophariaceae</taxon>
        <taxon>Hypholoma</taxon>
    </lineage>
</organism>
<dbReference type="AlphaFoldDB" id="A0A0D2KMM6"/>
<dbReference type="OrthoDB" id="3098at2759"/>
<evidence type="ECO:0000256" key="6">
    <source>
        <dbReference type="ARBA" id="ARBA00023242"/>
    </source>
</evidence>
<name>A0A0D2KMM6_HYPSF</name>
<keyword evidence="2" id="KW-0509">mRNA transport</keyword>
<keyword evidence="4 7" id="KW-0811">Translocation</keyword>
<dbReference type="Proteomes" id="UP000054270">
    <property type="component" value="Unassembled WGS sequence"/>
</dbReference>
<evidence type="ECO:0000256" key="1">
    <source>
        <dbReference type="ARBA" id="ARBA00022448"/>
    </source>
</evidence>
<keyword evidence="6 7" id="KW-0539">Nucleus</keyword>
<dbReference type="GO" id="GO:0006606">
    <property type="term" value="P:protein import into nucleus"/>
    <property type="evidence" value="ECO:0007669"/>
    <property type="project" value="TreeGrafter"/>
</dbReference>